<keyword evidence="4 7" id="KW-1133">Transmembrane helix</keyword>
<keyword evidence="3 7" id="KW-0812">Transmembrane</keyword>
<dbReference type="PANTHER" id="PTHR11266">
    <property type="entry name" value="PEROXISOMAL MEMBRANE PROTEIN 2, PXMP2 MPV17"/>
    <property type="match status" value="1"/>
</dbReference>
<dbReference type="Proteomes" id="UP000653305">
    <property type="component" value="Unassembled WGS sequence"/>
</dbReference>
<accession>A0A830BZ70</accession>
<dbReference type="Pfam" id="PF04117">
    <property type="entry name" value="Mpv17_PMP22"/>
    <property type="match status" value="1"/>
</dbReference>
<reference evidence="8" key="1">
    <citation type="submission" date="2020-07" db="EMBL/GenBank/DDBJ databases">
        <title>Ethylene signaling mediates host invasion by parasitic plants.</title>
        <authorList>
            <person name="Yoshida S."/>
        </authorList>
    </citation>
    <scope>NUCLEOTIDE SEQUENCE</scope>
    <source>
        <strain evidence="8">Okayama</strain>
    </source>
</reference>
<name>A0A830BZ70_9LAMI</name>
<keyword evidence="9" id="KW-1185">Reference proteome</keyword>
<organism evidence="8 9">
    <name type="scientific">Phtheirospermum japonicum</name>
    <dbReference type="NCBI Taxonomy" id="374723"/>
    <lineage>
        <taxon>Eukaryota</taxon>
        <taxon>Viridiplantae</taxon>
        <taxon>Streptophyta</taxon>
        <taxon>Embryophyta</taxon>
        <taxon>Tracheophyta</taxon>
        <taxon>Spermatophyta</taxon>
        <taxon>Magnoliopsida</taxon>
        <taxon>eudicotyledons</taxon>
        <taxon>Gunneridae</taxon>
        <taxon>Pentapetalae</taxon>
        <taxon>asterids</taxon>
        <taxon>lamiids</taxon>
        <taxon>Lamiales</taxon>
        <taxon>Orobanchaceae</taxon>
        <taxon>Orobanchaceae incertae sedis</taxon>
        <taxon>Phtheirospermum</taxon>
    </lineage>
</organism>
<proteinExistence type="inferred from homology"/>
<dbReference type="GO" id="GO:0005737">
    <property type="term" value="C:cytoplasm"/>
    <property type="evidence" value="ECO:0007669"/>
    <property type="project" value="TreeGrafter"/>
</dbReference>
<dbReference type="PANTHER" id="PTHR11266:SF80">
    <property type="entry name" value="PEROXISOMAL MEMBRANE PROTEIN 2"/>
    <property type="match status" value="1"/>
</dbReference>
<evidence type="ECO:0000256" key="6">
    <source>
        <dbReference type="SAM" id="MobiDB-lite"/>
    </source>
</evidence>
<feature type="compositionally biased region" description="Low complexity" evidence="6">
    <location>
        <begin position="255"/>
        <end position="265"/>
    </location>
</feature>
<dbReference type="AlphaFoldDB" id="A0A830BZ70"/>
<sequence>MAILGRPCVLFNTQTHSRVFGLNPISSAGRRSRISLPSANEFNIFGPTKLGSEQLGLRSFRVSSGGGDSGGFRNSGGGGGGGGGDDGDNAGNWSLLSWYLSLLAEYPVMTKAVTSALLTLVGDMICQIVIDQVPSIDLKRTFRFTLLGLVLVGPTLHFWYLYLSKLVTIPGASGAFLRLLLDQFIFAPIFIGTFLSALLTLEGRPSHAIPKLQQEWFSSVLVNWQLWIPFQFFNFRFVPQQFQKNRYGYGENEGSSSVRTRSSFSDEPINEKPITSSNAGQLHPKPIFLRSTLLKMMSPRIIRRNSKEKEPVLFTGFANTVRMGPKFSETVKGKLSVGAKIIKNGGRDNIFRGMFCERSISVHSSSEGIIRFPYKLSIPVKKIKGAHESENMNNPAQKVGLLE</sequence>
<keyword evidence="5 7" id="KW-0472">Membrane</keyword>
<dbReference type="OrthoDB" id="430207at2759"/>
<dbReference type="EMBL" id="BMAC01000168">
    <property type="protein sequence ID" value="GFP88525.1"/>
    <property type="molecule type" value="Genomic_DNA"/>
</dbReference>
<comment type="subcellular location">
    <subcellularLocation>
        <location evidence="1">Membrane</location>
        <topology evidence="1">Multi-pass membrane protein</topology>
    </subcellularLocation>
</comment>
<evidence type="ECO:0000256" key="1">
    <source>
        <dbReference type="ARBA" id="ARBA00004141"/>
    </source>
</evidence>
<evidence type="ECO:0000256" key="4">
    <source>
        <dbReference type="ARBA" id="ARBA00022989"/>
    </source>
</evidence>
<feature type="transmembrane region" description="Helical" evidence="7">
    <location>
        <begin position="183"/>
        <end position="201"/>
    </location>
</feature>
<evidence type="ECO:0000313" key="8">
    <source>
        <dbReference type="EMBL" id="GFP88525.1"/>
    </source>
</evidence>
<feature type="transmembrane region" description="Helical" evidence="7">
    <location>
        <begin position="142"/>
        <end position="163"/>
    </location>
</feature>
<evidence type="ECO:0000256" key="3">
    <source>
        <dbReference type="ARBA" id="ARBA00022692"/>
    </source>
</evidence>
<dbReference type="GO" id="GO:0016020">
    <property type="term" value="C:membrane"/>
    <property type="evidence" value="ECO:0007669"/>
    <property type="project" value="UniProtKB-SubCell"/>
</dbReference>
<gene>
    <name evidence="8" type="ORF">PHJA_000996200</name>
</gene>
<protein>
    <submittedName>
        <fullName evidence="8">Protein sym-1</fullName>
    </submittedName>
</protein>
<evidence type="ECO:0000256" key="2">
    <source>
        <dbReference type="ARBA" id="ARBA00006824"/>
    </source>
</evidence>
<comment type="similarity">
    <text evidence="2">Belongs to the peroxisomal membrane protein PXMP2/4 family.</text>
</comment>
<comment type="caution">
    <text evidence="8">The sequence shown here is derived from an EMBL/GenBank/DDBJ whole genome shotgun (WGS) entry which is preliminary data.</text>
</comment>
<feature type="region of interest" description="Disordered" evidence="6">
    <location>
        <begin position="250"/>
        <end position="282"/>
    </location>
</feature>
<evidence type="ECO:0000256" key="5">
    <source>
        <dbReference type="ARBA" id="ARBA00023136"/>
    </source>
</evidence>
<evidence type="ECO:0000313" key="9">
    <source>
        <dbReference type="Proteomes" id="UP000653305"/>
    </source>
</evidence>
<evidence type="ECO:0000256" key="7">
    <source>
        <dbReference type="SAM" id="Phobius"/>
    </source>
</evidence>
<dbReference type="InterPro" id="IPR007248">
    <property type="entry name" value="Mpv17_PMP22"/>
</dbReference>